<dbReference type="InterPro" id="IPR000917">
    <property type="entry name" value="Sulfatase_N"/>
</dbReference>
<name>X1TIT1_9ZZZZ</name>
<evidence type="ECO:0000256" key="4">
    <source>
        <dbReference type="ARBA" id="ARBA00022989"/>
    </source>
</evidence>
<organism evidence="7">
    <name type="scientific">marine sediment metagenome</name>
    <dbReference type="NCBI Taxonomy" id="412755"/>
    <lineage>
        <taxon>unclassified sequences</taxon>
        <taxon>metagenomes</taxon>
        <taxon>ecological metagenomes</taxon>
    </lineage>
</organism>
<dbReference type="PANTHER" id="PTHR47371:SF3">
    <property type="entry name" value="PHOSPHOGLYCEROL TRANSFERASE I"/>
    <property type="match status" value="1"/>
</dbReference>
<feature type="non-terminal residue" evidence="7">
    <location>
        <position position="261"/>
    </location>
</feature>
<sequence length="261" mass="30034">VWILVDSVRSYHTDEDDRGKLPMMDRFGEHSVEFLNVVTSAPSTIMSISAMMASLPSYFVARNYDDFLFDSDFLLCFDSIVKENGYFTMAFFRHPHPREKFRNLLSPVPRKFWEPHLKHRDVWNNQDLRAVINNVLDSGVPAPAFLFTHFTCRLDPNTSDIVEATLQDFLDAGFAYDNTIFVLCSDHGYPDPSRGFTPEGLKRQDLTHDLILTDDNIKIPLYIRYPGCEPKKIETTVSSLDIVPTVLDYLGFQEPRLENVL</sequence>
<keyword evidence="2" id="KW-1003">Cell membrane</keyword>
<proteinExistence type="predicted"/>
<keyword evidence="4" id="KW-1133">Transmembrane helix</keyword>
<evidence type="ECO:0000256" key="3">
    <source>
        <dbReference type="ARBA" id="ARBA00022692"/>
    </source>
</evidence>
<comment type="caution">
    <text evidence="7">The sequence shown here is derived from an EMBL/GenBank/DDBJ whole genome shotgun (WGS) entry which is preliminary data.</text>
</comment>
<evidence type="ECO:0000256" key="5">
    <source>
        <dbReference type="ARBA" id="ARBA00023136"/>
    </source>
</evidence>
<dbReference type="InterPro" id="IPR017850">
    <property type="entry name" value="Alkaline_phosphatase_core_sf"/>
</dbReference>
<dbReference type="GO" id="GO:0005886">
    <property type="term" value="C:plasma membrane"/>
    <property type="evidence" value="ECO:0007669"/>
    <property type="project" value="UniProtKB-SubCell"/>
</dbReference>
<keyword evidence="5" id="KW-0472">Membrane</keyword>
<evidence type="ECO:0000256" key="1">
    <source>
        <dbReference type="ARBA" id="ARBA00004651"/>
    </source>
</evidence>
<reference evidence="7" key="1">
    <citation type="journal article" date="2014" name="Front. Microbiol.">
        <title>High frequency of phylogenetically diverse reductive dehalogenase-homologous genes in deep subseafloor sedimentary metagenomes.</title>
        <authorList>
            <person name="Kawai M."/>
            <person name="Futagami T."/>
            <person name="Toyoda A."/>
            <person name="Takaki Y."/>
            <person name="Nishi S."/>
            <person name="Hori S."/>
            <person name="Arai W."/>
            <person name="Tsubouchi T."/>
            <person name="Morono Y."/>
            <person name="Uchiyama I."/>
            <person name="Ito T."/>
            <person name="Fujiyama A."/>
            <person name="Inagaki F."/>
            <person name="Takami H."/>
        </authorList>
    </citation>
    <scope>NUCLEOTIDE SEQUENCE</scope>
    <source>
        <strain evidence="7">Expedition CK06-06</strain>
    </source>
</reference>
<gene>
    <name evidence="7" type="ORF">S12H4_41264</name>
</gene>
<feature type="non-terminal residue" evidence="7">
    <location>
        <position position="1"/>
    </location>
</feature>
<feature type="domain" description="Sulfatase N-terminal" evidence="6">
    <location>
        <begin position="176"/>
        <end position="251"/>
    </location>
</feature>
<dbReference type="Pfam" id="PF00884">
    <property type="entry name" value="Sulfatase"/>
    <property type="match status" value="1"/>
</dbReference>
<dbReference type="AlphaFoldDB" id="X1TIT1"/>
<evidence type="ECO:0000256" key="2">
    <source>
        <dbReference type="ARBA" id="ARBA00022475"/>
    </source>
</evidence>
<dbReference type="EMBL" id="BARW01025129">
    <property type="protein sequence ID" value="GAJ05184.1"/>
    <property type="molecule type" value="Genomic_DNA"/>
</dbReference>
<accession>X1TIT1</accession>
<comment type="subcellular location">
    <subcellularLocation>
        <location evidence="1">Cell membrane</location>
        <topology evidence="1">Multi-pass membrane protein</topology>
    </subcellularLocation>
</comment>
<evidence type="ECO:0000259" key="6">
    <source>
        <dbReference type="Pfam" id="PF00884"/>
    </source>
</evidence>
<keyword evidence="3" id="KW-0812">Transmembrane</keyword>
<dbReference type="PANTHER" id="PTHR47371">
    <property type="entry name" value="LIPOTEICHOIC ACID SYNTHASE"/>
    <property type="match status" value="1"/>
</dbReference>
<evidence type="ECO:0000313" key="7">
    <source>
        <dbReference type="EMBL" id="GAJ05184.1"/>
    </source>
</evidence>
<dbReference type="Gene3D" id="3.40.720.10">
    <property type="entry name" value="Alkaline Phosphatase, subunit A"/>
    <property type="match status" value="2"/>
</dbReference>
<dbReference type="InterPro" id="IPR050448">
    <property type="entry name" value="OpgB/LTA_synthase_biosynth"/>
</dbReference>
<protein>
    <recommendedName>
        <fullName evidence="6">Sulfatase N-terminal domain-containing protein</fullName>
    </recommendedName>
</protein>
<dbReference type="SUPFAM" id="SSF53649">
    <property type="entry name" value="Alkaline phosphatase-like"/>
    <property type="match status" value="1"/>
</dbReference>